<feature type="domain" description="Glycosyl transferase family 1" evidence="2">
    <location>
        <begin position="206"/>
        <end position="382"/>
    </location>
</feature>
<dbReference type="Proteomes" id="UP000318405">
    <property type="component" value="Unassembled WGS sequence"/>
</dbReference>
<evidence type="ECO:0000313" key="4">
    <source>
        <dbReference type="EMBL" id="TSH91515.1"/>
    </source>
</evidence>
<dbReference type="Pfam" id="PF13439">
    <property type="entry name" value="Glyco_transf_4"/>
    <property type="match status" value="1"/>
</dbReference>
<name>A0A556AF63_9BURK</name>
<dbReference type="OrthoDB" id="433681at2"/>
<organism evidence="4 5">
    <name type="scientific">Verticiella sediminum</name>
    <dbReference type="NCBI Taxonomy" id="1247510"/>
    <lineage>
        <taxon>Bacteria</taxon>
        <taxon>Pseudomonadati</taxon>
        <taxon>Pseudomonadota</taxon>
        <taxon>Betaproteobacteria</taxon>
        <taxon>Burkholderiales</taxon>
        <taxon>Alcaligenaceae</taxon>
        <taxon>Verticiella</taxon>
    </lineage>
</organism>
<dbReference type="Pfam" id="PF00534">
    <property type="entry name" value="Glycos_transf_1"/>
    <property type="match status" value="1"/>
</dbReference>
<dbReference type="RefSeq" id="WP_143949688.1">
    <property type="nucleotide sequence ID" value="NZ_BAABMB010000006.1"/>
</dbReference>
<reference evidence="4 5" key="1">
    <citation type="submission" date="2019-07" db="EMBL/GenBank/DDBJ databases">
        <title>Qingshengfaniella alkalisoli gen. nov., sp. nov., isolated from saline soil.</title>
        <authorList>
            <person name="Xu L."/>
            <person name="Huang X.-X."/>
            <person name="Sun J.-Q."/>
        </authorList>
    </citation>
    <scope>NUCLEOTIDE SEQUENCE [LARGE SCALE GENOMIC DNA]</scope>
    <source>
        <strain evidence="4 5">DSM 27279</strain>
    </source>
</reference>
<dbReference type="InterPro" id="IPR028098">
    <property type="entry name" value="Glyco_trans_4-like_N"/>
</dbReference>
<accession>A0A556AF63</accession>
<evidence type="ECO:0000313" key="5">
    <source>
        <dbReference type="Proteomes" id="UP000318405"/>
    </source>
</evidence>
<dbReference type="PANTHER" id="PTHR45947">
    <property type="entry name" value="SULFOQUINOVOSYL TRANSFERASE SQD2"/>
    <property type="match status" value="1"/>
</dbReference>
<dbReference type="PANTHER" id="PTHR45947:SF3">
    <property type="entry name" value="SULFOQUINOVOSYL TRANSFERASE SQD2"/>
    <property type="match status" value="1"/>
</dbReference>
<dbReference type="InterPro" id="IPR001296">
    <property type="entry name" value="Glyco_trans_1"/>
</dbReference>
<proteinExistence type="predicted"/>
<evidence type="ECO:0000256" key="1">
    <source>
        <dbReference type="SAM" id="MobiDB-lite"/>
    </source>
</evidence>
<dbReference type="InterPro" id="IPR050194">
    <property type="entry name" value="Glycosyltransferase_grp1"/>
</dbReference>
<feature type="domain" description="Glycosyltransferase subfamily 4-like N-terminal" evidence="3">
    <location>
        <begin position="23"/>
        <end position="199"/>
    </location>
</feature>
<dbReference type="Gene3D" id="3.40.50.2000">
    <property type="entry name" value="Glycogen Phosphorylase B"/>
    <property type="match status" value="2"/>
</dbReference>
<protein>
    <submittedName>
        <fullName evidence="4">Glycosyltransferase family 1 protein</fullName>
    </submittedName>
</protein>
<keyword evidence="5" id="KW-1185">Reference proteome</keyword>
<gene>
    <name evidence="4" type="ORF">FOZ76_18075</name>
</gene>
<evidence type="ECO:0000259" key="3">
    <source>
        <dbReference type="Pfam" id="PF13439"/>
    </source>
</evidence>
<comment type="caution">
    <text evidence="4">The sequence shown here is derived from an EMBL/GenBank/DDBJ whole genome shotgun (WGS) entry which is preliminary data.</text>
</comment>
<feature type="region of interest" description="Disordered" evidence="1">
    <location>
        <begin position="429"/>
        <end position="449"/>
    </location>
</feature>
<dbReference type="SUPFAM" id="SSF53756">
    <property type="entry name" value="UDP-Glycosyltransferase/glycogen phosphorylase"/>
    <property type="match status" value="1"/>
</dbReference>
<evidence type="ECO:0000259" key="2">
    <source>
        <dbReference type="Pfam" id="PF00534"/>
    </source>
</evidence>
<dbReference type="AlphaFoldDB" id="A0A556AF63"/>
<keyword evidence="4" id="KW-0808">Transferase</keyword>
<sequence length="449" mass="48967">MPSVALISEHASPLARPGAVDNGGQNVYVAHVARHLANSGHRVDVFTRRDGPLPEVVQWHPRVRVIHVPAGPPHYLPKEDMLPFMDAFAEYMLGFARRQRQHYDAVHANFFMSGKAALPLCRALSIPLVITFHALGRVRRLHQREADRFPPSRFAIEEELVRCADRIIAECPADHADLVQHYGADPRRIDIVPCGFDASEFAPTDRAQARAALGWDPATFSILQLGRMVPRKGVDNVIRALALLRRTHGVAARLYVVGGESTDPARDRSPELARLRHLAQAEGLAHAVQFVGRRDRDQLATFYGAADVFVSTPWYEPFGITPVEAMACARPVVGSDVGGIRYSVLDGDTGFLVPPNDPAALAQRLALLAARPELGRRLGTAGLRRARGMFTWRLVARQLARIYADCQRASPAERPMAHAIRARLSAGASPPAVGVRGASPAAVPGLASP</sequence>
<dbReference type="EMBL" id="VLTJ01000035">
    <property type="protein sequence ID" value="TSH91515.1"/>
    <property type="molecule type" value="Genomic_DNA"/>
</dbReference>
<dbReference type="GO" id="GO:0016758">
    <property type="term" value="F:hexosyltransferase activity"/>
    <property type="evidence" value="ECO:0007669"/>
    <property type="project" value="TreeGrafter"/>
</dbReference>